<feature type="region of interest" description="Disordered" evidence="1">
    <location>
        <begin position="1"/>
        <end position="22"/>
    </location>
</feature>
<comment type="caution">
    <text evidence="2">The sequence shown here is derived from an EMBL/GenBank/DDBJ whole genome shotgun (WGS) entry which is preliminary data.</text>
</comment>
<accession>A0A8H5FY97</accession>
<organism evidence="2 3">
    <name type="scientific">Collybiopsis confluens</name>
    <dbReference type="NCBI Taxonomy" id="2823264"/>
    <lineage>
        <taxon>Eukaryota</taxon>
        <taxon>Fungi</taxon>
        <taxon>Dikarya</taxon>
        <taxon>Basidiomycota</taxon>
        <taxon>Agaricomycotina</taxon>
        <taxon>Agaricomycetes</taxon>
        <taxon>Agaricomycetidae</taxon>
        <taxon>Agaricales</taxon>
        <taxon>Marasmiineae</taxon>
        <taxon>Omphalotaceae</taxon>
        <taxon>Collybiopsis</taxon>
    </lineage>
</organism>
<feature type="compositionally biased region" description="Low complexity" evidence="1">
    <location>
        <begin position="149"/>
        <end position="189"/>
    </location>
</feature>
<feature type="compositionally biased region" description="Gly residues" evidence="1">
    <location>
        <begin position="133"/>
        <end position="148"/>
    </location>
</feature>
<sequence>MNEKDCPIFRSSTSTATGATSRAQYLTQTDSSAAAVRLDAGSGSISAAGTVPTTASPSIFTLMSRLPPPPLPPPAPSAPISSSSSSLLSPHTSAGTMMFSVPETAGHGHASNGDSVQDVFRTLNRLGRVGAQGKAGPGPGGGGGGGQMGSASAPAPPLIIAVPAPSSSPSSPSSSSSAPTSSAPTSPSLESFTFNTSADGDMFKSLNSLTTISSNEVFFSPSSGWDTLVFKM</sequence>
<evidence type="ECO:0000313" key="2">
    <source>
        <dbReference type="EMBL" id="KAF5353636.1"/>
    </source>
</evidence>
<feature type="compositionally biased region" description="Pro residues" evidence="1">
    <location>
        <begin position="66"/>
        <end position="77"/>
    </location>
</feature>
<dbReference type="EMBL" id="JAACJN010000268">
    <property type="protein sequence ID" value="KAF5353636.1"/>
    <property type="molecule type" value="Genomic_DNA"/>
</dbReference>
<feature type="region of interest" description="Disordered" evidence="1">
    <location>
        <begin position="129"/>
        <end position="194"/>
    </location>
</feature>
<name>A0A8H5FY97_9AGAR</name>
<proteinExistence type="predicted"/>
<feature type="region of interest" description="Disordered" evidence="1">
    <location>
        <begin position="66"/>
        <end position="115"/>
    </location>
</feature>
<dbReference type="AlphaFoldDB" id="A0A8H5FY97"/>
<reference evidence="2 3" key="1">
    <citation type="journal article" date="2020" name="ISME J.">
        <title>Uncovering the hidden diversity of litter-decomposition mechanisms in mushroom-forming fungi.</title>
        <authorList>
            <person name="Floudas D."/>
            <person name="Bentzer J."/>
            <person name="Ahren D."/>
            <person name="Johansson T."/>
            <person name="Persson P."/>
            <person name="Tunlid A."/>
        </authorList>
    </citation>
    <scope>NUCLEOTIDE SEQUENCE [LARGE SCALE GENOMIC DNA]</scope>
    <source>
        <strain evidence="2 3">CBS 406.79</strain>
    </source>
</reference>
<feature type="compositionally biased region" description="Low complexity" evidence="1">
    <location>
        <begin position="78"/>
        <end position="90"/>
    </location>
</feature>
<dbReference type="Proteomes" id="UP000518752">
    <property type="component" value="Unassembled WGS sequence"/>
</dbReference>
<evidence type="ECO:0000256" key="1">
    <source>
        <dbReference type="SAM" id="MobiDB-lite"/>
    </source>
</evidence>
<keyword evidence="3" id="KW-1185">Reference proteome</keyword>
<gene>
    <name evidence="2" type="ORF">D9757_012447</name>
</gene>
<protein>
    <submittedName>
        <fullName evidence="2">Uncharacterized protein</fullName>
    </submittedName>
</protein>
<feature type="compositionally biased region" description="Low complexity" evidence="1">
    <location>
        <begin position="10"/>
        <end position="22"/>
    </location>
</feature>
<evidence type="ECO:0000313" key="3">
    <source>
        <dbReference type="Proteomes" id="UP000518752"/>
    </source>
</evidence>